<feature type="domain" description="Secretion system C-terminal sorting" evidence="2">
    <location>
        <begin position="1330"/>
        <end position="1406"/>
    </location>
</feature>
<dbReference type="InterPro" id="IPR025667">
    <property type="entry name" value="SprB_repeat"/>
</dbReference>
<evidence type="ECO:0000313" key="4">
    <source>
        <dbReference type="Proteomes" id="UP000199440"/>
    </source>
</evidence>
<dbReference type="Proteomes" id="UP000199440">
    <property type="component" value="Unassembled WGS sequence"/>
</dbReference>
<protein>
    <submittedName>
        <fullName evidence="3">Por secretion system C-terminal sorting domain-containing protein</fullName>
    </submittedName>
</protein>
<organism evidence="3 4">
    <name type="scientific">Kriegella aquimaris</name>
    <dbReference type="NCBI Taxonomy" id="192904"/>
    <lineage>
        <taxon>Bacteria</taxon>
        <taxon>Pseudomonadati</taxon>
        <taxon>Bacteroidota</taxon>
        <taxon>Flavobacteriia</taxon>
        <taxon>Flavobacteriales</taxon>
        <taxon>Flavobacteriaceae</taxon>
        <taxon>Kriegella</taxon>
    </lineage>
</organism>
<dbReference type="Gene3D" id="2.60.40.740">
    <property type="match status" value="1"/>
</dbReference>
<dbReference type="NCBIfam" id="TIGR04183">
    <property type="entry name" value="Por_Secre_tail"/>
    <property type="match status" value="1"/>
</dbReference>
<reference evidence="3 4" key="1">
    <citation type="submission" date="2016-10" db="EMBL/GenBank/DDBJ databases">
        <authorList>
            <person name="de Groot N.N."/>
        </authorList>
    </citation>
    <scope>NUCLEOTIDE SEQUENCE [LARGE SCALE GENOMIC DNA]</scope>
    <source>
        <strain evidence="3 4">DSM 19886</strain>
    </source>
</reference>
<proteinExistence type="predicted"/>
<evidence type="ECO:0000313" key="3">
    <source>
        <dbReference type="EMBL" id="SDL66188.1"/>
    </source>
</evidence>
<evidence type="ECO:0000256" key="1">
    <source>
        <dbReference type="ARBA" id="ARBA00022729"/>
    </source>
</evidence>
<sequence>MRKKVKFLIFFVMGLAVYEISSQHRYIIQQNIDVSGNDLGMLAIYDLQAGSNNLFHDRQPSINAVNNYYFTSSSPISFATLSFGSSSAFGSCSNTGGSVNSNITASPCSPPNFSVPPNQCINVGVNYFRFFELPEFNSLNDTSRAIGYCEQQTLKVLNGSCIVFNYAIEYSLDGNFNNKQELLSFDERFESFTFNPADISGLLPNQTITFWIRYIENVSNNGADYSDPVVYDVISCSPSLVPERSAMKNATCLDEADGNITLTFDQDVDPNFRMRYFVYDANANLSFDPEKENPPQSSEQEVLGGLIAVNDGTGYFSGALPVGLGAGVYKIVYQEFFDAGNGADVIVKSGGVTQPFTIEQPSKIDPSATITQAQCNENTAQINFSAIGGNDMDSSGTYSYQYQLNGDGNWITSDSNSQDVPLTLTEQTVKIKAIYSVGDCESEEITLLDKIEAIVPPLTFTNPNHGMVTSSSVSDGVISINYDGGTPNYTFQLSKQNEVISVFETVSNPTIIDNPFSKRVEFRNLSIGTYRITITDKDGSGCSLTTESLGDIVVGTTPLPVLGTEEVIPISCTNTNSGVLSVNVSGGVTPYNYQWTINGIASPAQTTEVPSISLNNLSEPGEYILKVASNGFIDFDDISGYVITTLILDPPVQVLLEKTTITNISCHGAQDGSVLVDASGATTYEYKLDAFDDWQQLNGNIIPITAGGMYDLYLRNSENGCEAVPLIDALLVEEPDPINVLESTNNTATNNGFEGSISLVINGGTPFASALNPYTISWTKEIDANIAIFEDTDLSTPYSIVNLESAIYQATIRDANGCVFLQSFEIIEPGELTATLAQSVFLECNDDDFAELIANVQGGTAPYEFEWFQIMNGNNRVLSENSDIIGNLSDGIYFVRVSDTNGISIDSESINIVQPDALDIVIVRTTDISCSSEESGGASVLVNGGTPPYSYVWSNGATTPNLVDVKAGEYILEVIDSNGCSGEITATVNAAPNAIRIEDSIVTNVTGYLANDGSISLRISGGATPYTITWARASDGAIMGNENEIVDLSADSYQVTISDANGCTLHEAYEIIQPDIVEETVMQPTCGGYADGSIVVLINQGNGMFTYSWNTGATTNSIFELAPGSYTVTISGFGDGPITRTYVLEDPEPISVDLGPDRTLCAGQELVLNAMVADETAIYQWTTDSGGIISTAPTINVSETGNYYVTVQTITECLAYDDIYVASIDDEINAEFAVSSQVFVGESLIAVDISYPLPESIQWVVPEGGRILKEDSDEVEVVFSKVGEYEIGIMTSTGACSAQKTKKIIVVDKDESLDKEIPQKEKKQIVDFVIHPNPTSGRFTAQVGLSDRGDIGIKIFNFANNAMVASEKGQGKEAYAFSFDISGVPSGVYVVLLETPYGNTVRKIVIV</sequence>
<keyword evidence="1" id="KW-0732">Signal</keyword>
<dbReference type="InterPro" id="IPR026444">
    <property type="entry name" value="Secre_tail"/>
</dbReference>
<evidence type="ECO:0000259" key="2">
    <source>
        <dbReference type="Pfam" id="PF18962"/>
    </source>
</evidence>
<dbReference type="OrthoDB" id="7794186at2"/>
<dbReference type="Pfam" id="PF13573">
    <property type="entry name" value="SprB"/>
    <property type="match status" value="5"/>
</dbReference>
<dbReference type="Pfam" id="PF18962">
    <property type="entry name" value="Por_Secre_tail"/>
    <property type="match status" value="1"/>
</dbReference>
<gene>
    <name evidence="3" type="ORF">SAMN04488514_102256</name>
</gene>
<keyword evidence="4" id="KW-1185">Reference proteome</keyword>
<name>A0A1G9LW43_9FLAO</name>
<dbReference type="EMBL" id="FNGV01000002">
    <property type="protein sequence ID" value="SDL66188.1"/>
    <property type="molecule type" value="Genomic_DNA"/>
</dbReference>
<dbReference type="STRING" id="192904.SAMN04488514_102256"/>
<dbReference type="RefSeq" id="WP_089886661.1">
    <property type="nucleotide sequence ID" value="NZ_FNGV01000002.1"/>
</dbReference>
<accession>A0A1G9LW43</accession>